<proteinExistence type="predicted"/>
<evidence type="ECO:0000313" key="2">
    <source>
        <dbReference type="EMBL" id="NBI28035.1"/>
    </source>
</evidence>
<dbReference type="AlphaFoldDB" id="A0A6N9PZJ5"/>
<evidence type="ECO:0000256" key="1">
    <source>
        <dbReference type="SAM" id="Coils"/>
    </source>
</evidence>
<evidence type="ECO:0000313" key="3">
    <source>
        <dbReference type="Proteomes" id="UP000448943"/>
    </source>
</evidence>
<keyword evidence="3" id="KW-1185">Reference proteome</keyword>
<organism evidence="2 3">
    <name type="scientific">Chengkuizengella marina</name>
    <dbReference type="NCBI Taxonomy" id="2507566"/>
    <lineage>
        <taxon>Bacteria</taxon>
        <taxon>Bacillati</taxon>
        <taxon>Bacillota</taxon>
        <taxon>Bacilli</taxon>
        <taxon>Bacillales</taxon>
        <taxon>Paenibacillaceae</taxon>
        <taxon>Chengkuizengella</taxon>
    </lineage>
</organism>
<dbReference type="RefSeq" id="WP_160644557.1">
    <property type="nucleotide sequence ID" value="NZ_SIJB01000007.1"/>
</dbReference>
<accession>A0A6N9PZJ5</accession>
<dbReference type="PROSITE" id="PS51257">
    <property type="entry name" value="PROKAR_LIPOPROTEIN"/>
    <property type="match status" value="1"/>
</dbReference>
<comment type="caution">
    <text evidence="2">The sequence shown here is derived from an EMBL/GenBank/DDBJ whole genome shotgun (WGS) entry which is preliminary data.</text>
</comment>
<dbReference type="Proteomes" id="UP000448943">
    <property type="component" value="Unassembled WGS sequence"/>
</dbReference>
<feature type="coiled-coil region" evidence="1">
    <location>
        <begin position="23"/>
        <end position="54"/>
    </location>
</feature>
<gene>
    <name evidence="2" type="ORF">ERL59_03550</name>
</gene>
<reference evidence="2 3" key="1">
    <citation type="submission" date="2019-01" db="EMBL/GenBank/DDBJ databases">
        <title>Chengkuizengella sp. nov., isolated from deep-sea sediment of East Pacific Ocean.</title>
        <authorList>
            <person name="Yang J."/>
            <person name="Lai Q."/>
            <person name="Shao Z."/>
        </authorList>
    </citation>
    <scope>NUCLEOTIDE SEQUENCE [LARGE SCALE GENOMIC DNA]</scope>
    <source>
        <strain evidence="2 3">YPA3-1-1</strain>
    </source>
</reference>
<name>A0A6N9PZJ5_9BACL</name>
<sequence length="202" mass="23719">MLRSLFISLAIITFLTGCNQSELNQITKELDESNKKNQELIEEINEIKKQLNEIQIPEESYNKEISNVVSFVGSNQGMEKLEFDYMGYSTEGGNVEIKLHNSLPIYFSIHFFGEMGQTKNEYYIINFNSVYIKQTNISYSSPLNYDESAEEKIQYYFIVDDIVYETNEYYSEFNEIEKNENILNLIKHKDKISQELSSRLQK</sequence>
<keyword evidence="1" id="KW-0175">Coiled coil</keyword>
<dbReference type="EMBL" id="SIJB01000007">
    <property type="protein sequence ID" value="NBI28035.1"/>
    <property type="molecule type" value="Genomic_DNA"/>
</dbReference>
<protein>
    <submittedName>
        <fullName evidence="2">Uncharacterized protein</fullName>
    </submittedName>
</protein>